<evidence type="ECO:0000313" key="4">
    <source>
        <dbReference type="Proteomes" id="UP000230683"/>
    </source>
</evidence>
<proteinExistence type="predicted"/>
<comment type="caution">
    <text evidence="3">The sequence shown here is derived from an EMBL/GenBank/DDBJ whole genome shotgun (WGS) entry which is preliminary data.</text>
</comment>
<organism evidence="3 4">
    <name type="scientific">candidate division WWE3 bacterium CG_4_9_14_3_um_filter_34_6</name>
    <dbReference type="NCBI Taxonomy" id="1975079"/>
    <lineage>
        <taxon>Bacteria</taxon>
        <taxon>Katanobacteria</taxon>
    </lineage>
</organism>
<feature type="transmembrane region" description="Helical" evidence="2">
    <location>
        <begin position="21"/>
        <end position="43"/>
    </location>
</feature>
<reference evidence="4" key="1">
    <citation type="submission" date="2017-09" db="EMBL/GenBank/DDBJ databases">
        <title>Depth-based differentiation of microbial function through sediment-hosted aquifers and enrichment of novel symbionts in the deep terrestrial subsurface.</title>
        <authorList>
            <person name="Probst A.J."/>
            <person name="Ladd B."/>
            <person name="Jarett J.K."/>
            <person name="Geller-Mcgrath D.E."/>
            <person name="Sieber C.M.K."/>
            <person name="Emerson J.B."/>
            <person name="Anantharaman K."/>
            <person name="Thomas B.C."/>
            <person name="Malmstrom R."/>
            <person name="Stieglmeier M."/>
            <person name="Klingl A."/>
            <person name="Woyke T."/>
            <person name="Ryan C.M."/>
            <person name="Banfield J.F."/>
        </authorList>
    </citation>
    <scope>NUCLEOTIDE SEQUENCE [LARGE SCALE GENOMIC DNA]</scope>
</reference>
<keyword evidence="2" id="KW-0472">Membrane</keyword>
<sequence length="114" mass="12290">MAKKQKTLFEQAKSWWQTDTAKAIGTVIAVLLIPASVVAWNYASKDDSAVLDEGASTSMIENESSDEEESSNNNATEEQASSEELAPEIIEPVSNEEIGGISEVEILPNTSSKE</sequence>
<feature type="compositionally biased region" description="Low complexity" evidence="1">
    <location>
        <begin position="71"/>
        <end position="84"/>
    </location>
</feature>
<dbReference type="Proteomes" id="UP000230683">
    <property type="component" value="Unassembled WGS sequence"/>
</dbReference>
<evidence type="ECO:0000256" key="2">
    <source>
        <dbReference type="SAM" id="Phobius"/>
    </source>
</evidence>
<keyword evidence="2" id="KW-1133">Transmembrane helix</keyword>
<feature type="region of interest" description="Disordered" evidence="1">
    <location>
        <begin position="51"/>
        <end position="114"/>
    </location>
</feature>
<name>A0A2M7X4R6_UNCKA</name>
<dbReference type="EMBL" id="PFWY01000054">
    <property type="protein sequence ID" value="PJA41001.1"/>
    <property type="molecule type" value="Genomic_DNA"/>
</dbReference>
<dbReference type="AlphaFoldDB" id="A0A2M7X4R6"/>
<evidence type="ECO:0000256" key="1">
    <source>
        <dbReference type="SAM" id="MobiDB-lite"/>
    </source>
</evidence>
<keyword evidence="2" id="KW-0812">Transmembrane</keyword>
<gene>
    <name evidence="3" type="ORF">CO178_01115</name>
</gene>
<accession>A0A2M7X4R6</accession>
<evidence type="ECO:0000313" key="3">
    <source>
        <dbReference type="EMBL" id="PJA41001.1"/>
    </source>
</evidence>
<protein>
    <submittedName>
        <fullName evidence="3">Uncharacterized protein</fullName>
    </submittedName>
</protein>